<evidence type="ECO:0000313" key="4">
    <source>
        <dbReference type="Proteomes" id="UP000054821"/>
    </source>
</evidence>
<protein>
    <recommendedName>
        <fullName evidence="2">Protein kinase domain-containing protein</fullName>
    </recommendedName>
</protein>
<evidence type="ECO:0000259" key="2">
    <source>
        <dbReference type="PROSITE" id="PS50011"/>
    </source>
</evidence>
<feature type="compositionally biased region" description="Basic and acidic residues" evidence="1">
    <location>
        <begin position="564"/>
        <end position="576"/>
    </location>
</feature>
<dbReference type="GO" id="GO:0004674">
    <property type="term" value="F:protein serine/threonine kinase activity"/>
    <property type="evidence" value="ECO:0007669"/>
    <property type="project" value="TreeGrafter"/>
</dbReference>
<dbReference type="GO" id="GO:0005524">
    <property type="term" value="F:ATP binding"/>
    <property type="evidence" value="ECO:0007669"/>
    <property type="project" value="InterPro"/>
</dbReference>
<dbReference type="STRING" id="398673.A0A2P4Z6X8"/>
<dbReference type="PANTHER" id="PTHR24361">
    <property type="entry name" value="MITOGEN-ACTIVATED KINASE KINASE KINASE"/>
    <property type="match status" value="1"/>
</dbReference>
<dbReference type="GeneID" id="29991108"/>
<proteinExistence type="predicted"/>
<evidence type="ECO:0000256" key="1">
    <source>
        <dbReference type="SAM" id="MobiDB-lite"/>
    </source>
</evidence>
<dbReference type="InterPro" id="IPR011009">
    <property type="entry name" value="Kinase-like_dom_sf"/>
</dbReference>
<dbReference type="InterPro" id="IPR000719">
    <property type="entry name" value="Prot_kinase_dom"/>
</dbReference>
<feature type="compositionally biased region" description="Basic and acidic residues" evidence="1">
    <location>
        <begin position="531"/>
        <end position="541"/>
    </location>
</feature>
<dbReference type="GO" id="GO:0005737">
    <property type="term" value="C:cytoplasm"/>
    <property type="evidence" value="ECO:0007669"/>
    <property type="project" value="TreeGrafter"/>
</dbReference>
<keyword evidence="4" id="KW-1185">Reference proteome</keyword>
<dbReference type="PANTHER" id="PTHR24361:SF678">
    <property type="entry name" value="SPORULATION-SPECIFIC PROTEIN 1"/>
    <property type="match status" value="1"/>
</dbReference>
<evidence type="ECO:0000313" key="3">
    <source>
        <dbReference type="EMBL" id="PON20046.1"/>
    </source>
</evidence>
<dbReference type="Gene3D" id="1.10.510.10">
    <property type="entry name" value="Transferase(Phosphotransferase) domain 1"/>
    <property type="match status" value="1"/>
</dbReference>
<dbReference type="Pfam" id="PF00069">
    <property type="entry name" value="Pkinase"/>
    <property type="match status" value="1"/>
</dbReference>
<feature type="region of interest" description="Disordered" evidence="1">
    <location>
        <begin position="531"/>
        <end position="576"/>
    </location>
</feature>
<comment type="caution">
    <text evidence="3">The sequence shown here is derived from an EMBL/GenBank/DDBJ whole genome shotgun (WGS) entry which is preliminary data.</text>
</comment>
<name>A0A2P4Z6X8_9HYPO</name>
<sequence length="576" mass="65108">MAAASISMPRGIPFATFSAANDEAVLLLELIQAKASPPNLISSGNAIGYHISLPLSSDSSSSDETGSASTSDSQASSHSFKMVRWNIGAGAPPTLVDKGLGYTNPDILLCTPGDTPASRRIRDYIKDSHAHITFHPTSGVLMLRTVCNRPIIYEQGDMHDNDLILQLDEWGKGMTCVLRRERNYLHFGPYRFLFTFATQTRQNFDRFTAHMNKAIKSDFHGFSPSRLFNFIPMPSPYHETSWNIWLHHKIPTTNVIIGVDIHTGQPVAVKKLLNKDTSKTRQYVVERLKMAFQSRDTMDSGILNIVNIWCSHQTSPPCLFNASNTDMLDECQHTFYSIPLARYSFLDFPWTKLERDIRLAYFHQTLLGLSAMHEQGLVHGNIRPSSLLVLANATHKSYTTTKALSTKKAVLSLSMSQTGRKPYDATSICIAPEAWEKINGRPRADLDEAKLDIWALATSWLYTFMRPPDNFKIATEHDYLNMQEQVQYRIERISSLGPFAPLLHQMLAWKPEQRPSAAEALRSTAWQPVWNEKRRREDEMKQKRKAKAQSDGTKRVRVLSPGAEDYKTIESDSKED</sequence>
<dbReference type="PROSITE" id="PS50011">
    <property type="entry name" value="PROTEIN_KINASE_DOM"/>
    <property type="match status" value="1"/>
</dbReference>
<organism evidence="3 4">
    <name type="scientific">Trichoderma gamsii</name>
    <dbReference type="NCBI Taxonomy" id="398673"/>
    <lineage>
        <taxon>Eukaryota</taxon>
        <taxon>Fungi</taxon>
        <taxon>Dikarya</taxon>
        <taxon>Ascomycota</taxon>
        <taxon>Pezizomycotina</taxon>
        <taxon>Sordariomycetes</taxon>
        <taxon>Hypocreomycetidae</taxon>
        <taxon>Hypocreales</taxon>
        <taxon>Hypocreaceae</taxon>
        <taxon>Trichoderma</taxon>
    </lineage>
</organism>
<dbReference type="InterPro" id="IPR053235">
    <property type="entry name" value="Ser_Thr_kinase"/>
</dbReference>
<reference evidence="3 4" key="1">
    <citation type="journal article" date="2016" name="Genome Announc.">
        <title>Draft Whole-Genome Sequence of Trichoderma gamsii T6085, a Promising Biocontrol Agent of Fusarium Head Blight on Wheat.</title>
        <authorList>
            <person name="Baroncelli R."/>
            <person name="Zapparata A."/>
            <person name="Piaggeschi G."/>
            <person name="Sarrocco S."/>
            <person name="Vannacci G."/>
        </authorList>
    </citation>
    <scope>NUCLEOTIDE SEQUENCE [LARGE SCALE GENOMIC DNA]</scope>
    <source>
        <strain evidence="3 4">T6085</strain>
    </source>
</reference>
<dbReference type="AlphaFoldDB" id="A0A2P4Z6X8"/>
<dbReference type="Proteomes" id="UP000054821">
    <property type="component" value="Unassembled WGS sequence"/>
</dbReference>
<dbReference type="RefSeq" id="XP_018655762.1">
    <property type="nucleotide sequence ID" value="XM_018811025.1"/>
</dbReference>
<dbReference type="SUPFAM" id="SSF56112">
    <property type="entry name" value="Protein kinase-like (PK-like)"/>
    <property type="match status" value="1"/>
</dbReference>
<dbReference type="SMART" id="SM00220">
    <property type="entry name" value="S_TKc"/>
    <property type="match status" value="1"/>
</dbReference>
<feature type="domain" description="Protein kinase" evidence="2">
    <location>
        <begin position="164"/>
        <end position="530"/>
    </location>
</feature>
<gene>
    <name evidence="3" type="ORF">TGAM01_v211091</name>
</gene>
<accession>A0A2P4Z6X8</accession>
<dbReference type="EMBL" id="JPDN02000089">
    <property type="protein sequence ID" value="PON20046.1"/>
    <property type="molecule type" value="Genomic_DNA"/>
</dbReference>